<dbReference type="Proteomes" id="UP000829291">
    <property type="component" value="Chromosome 1"/>
</dbReference>
<accession>A0ABM3FP56</accession>
<evidence type="ECO:0000256" key="8">
    <source>
        <dbReference type="RuleBase" id="RU363108"/>
    </source>
</evidence>
<feature type="transmembrane region" description="Helical" evidence="8">
    <location>
        <begin position="12"/>
        <end position="30"/>
    </location>
</feature>
<keyword evidence="5 8" id="KW-0472">Membrane</keyword>
<evidence type="ECO:0000256" key="6">
    <source>
        <dbReference type="ARBA" id="ARBA00023170"/>
    </source>
</evidence>
<evidence type="ECO:0000313" key="9">
    <source>
        <dbReference type="Proteomes" id="UP000829291"/>
    </source>
</evidence>
<reference evidence="10" key="1">
    <citation type="submission" date="2025-08" db="UniProtKB">
        <authorList>
            <consortium name="RefSeq"/>
        </authorList>
    </citation>
    <scope>IDENTIFICATION</scope>
    <source>
        <tissue evidence="10">Thorax and Abdomen</tissue>
    </source>
</reference>
<dbReference type="InterPro" id="IPR013604">
    <property type="entry name" value="7TM_chemorcpt"/>
</dbReference>
<proteinExistence type="inferred from homology"/>
<dbReference type="PANTHER" id="PTHR21143:SF104">
    <property type="entry name" value="GUSTATORY RECEPTOR 8A-RELATED"/>
    <property type="match status" value="1"/>
</dbReference>
<comment type="function">
    <text evidence="8">Gustatory receptor which mediates acceptance or avoidance behavior, depending on its substrates.</text>
</comment>
<gene>
    <name evidence="10" type="primary">LOC124293336</name>
</gene>
<feature type="transmembrane region" description="Helical" evidence="8">
    <location>
        <begin position="391"/>
        <end position="410"/>
    </location>
</feature>
<keyword evidence="9" id="KW-1185">Reference proteome</keyword>
<keyword evidence="4 8" id="KW-1133">Transmembrane helix</keyword>
<protein>
    <recommendedName>
        <fullName evidence="8">Gustatory receptor</fullName>
    </recommendedName>
</protein>
<name>A0ABM3FP56_NEOLC</name>
<evidence type="ECO:0000256" key="4">
    <source>
        <dbReference type="ARBA" id="ARBA00022989"/>
    </source>
</evidence>
<comment type="subcellular location">
    <subcellularLocation>
        <location evidence="1 8">Cell membrane</location>
        <topology evidence="1 8">Multi-pass membrane protein</topology>
    </subcellularLocation>
</comment>
<feature type="transmembrane region" description="Helical" evidence="8">
    <location>
        <begin position="160"/>
        <end position="186"/>
    </location>
</feature>
<comment type="caution">
    <text evidence="8">Lacks conserved residue(s) required for the propagation of feature annotation.</text>
</comment>
<dbReference type="PROSITE" id="PS51257">
    <property type="entry name" value="PROKAR_LIPOPROTEIN"/>
    <property type="match status" value="1"/>
</dbReference>
<feature type="transmembrane region" description="Helical" evidence="8">
    <location>
        <begin position="75"/>
        <end position="95"/>
    </location>
</feature>
<organism evidence="9 10">
    <name type="scientific">Neodiprion lecontei</name>
    <name type="common">Redheaded pine sawfly</name>
    <dbReference type="NCBI Taxonomy" id="441921"/>
    <lineage>
        <taxon>Eukaryota</taxon>
        <taxon>Metazoa</taxon>
        <taxon>Ecdysozoa</taxon>
        <taxon>Arthropoda</taxon>
        <taxon>Hexapoda</taxon>
        <taxon>Insecta</taxon>
        <taxon>Pterygota</taxon>
        <taxon>Neoptera</taxon>
        <taxon>Endopterygota</taxon>
        <taxon>Hymenoptera</taxon>
        <taxon>Tenthredinoidea</taxon>
        <taxon>Diprionidae</taxon>
        <taxon>Diprioninae</taxon>
        <taxon>Neodiprion</taxon>
    </lineage>
</organism>
<dbReference type="GeneID" id="124293336"/>
<evidence type="ECO:0000256" key="3">
    <source>
        <dbReference type="ARBA" id="ARBA00022692"/>
    </source>
</evidence>
<evidence type="ECO:0000313" key="10">
    <source>
        <dbReference type="RefSeq" id="XP_046589810.1"/>
    </source>
</evidence>
<keyword evidence="6 8" id="KW-0675">Receptor</keyword>
<dbReference type="PANTHER" id="PTHR21143">
    <property type="entry name" value="INVERTEBRATE GUSTATORY RECEPTOR"/>
    <property type="match status" value="1"/>
</dbReference>
<keyword evidence="2 8" id="KW-1003">Cell membrane</keyword>
<feature type="transmembrane region" description="Helical" evidence="8">
    <location>
        <begin position="42"/>
        <end position="63"/>
    </location>
</feature>
<keyword evidence="3 8" id="KW-0812">Transmembrane</keyword>
<evidence type="ECO:0000256" key="1">
    <source>
        <dbReference type="ARBA" id="ARBA00004651"/>
    </source>
</evidence>
<feature type="transmembrane region" description="Helical" evidence="8">
    <location>
        <begin position="277"/>
        <end position="297"/>
    </location>
</feature>
<dbReference type="RefSeq" id="XP_046589810.1">
    <property type="nucleotide sequence ID" value="XM_046733854.1"/>
</dbReference>
<evidence type="ECO:0000256" key="7">
    <source>
        <dbReference type="ARBA" id="ARBA00023224"/>
    </source>
</evidence>
<feature type="transmembrane region" description="Helical" evidence="8">
    <location>
        <begin position="312"/>
        <end position="331"/>
    </location>
</feature>
<evidence type="ECO:0000256" key="5">
    <source>
        <dbReference type="ARBA" id="ARBA00023136"/>
    </source>
</evidence>
<comment type="similarity">
    <text evidence="8">Belongs to the insect chemoreceptor superfamily. Gustatory receptor (GR) family.</text>
</comment>
<sequence>MKFPEPKTFRGAISPTILFNWTFGCGIFEFPTGHPRPFLSLLWSSIHFVVYLSSCFSIVRIPILPELRHTPLIKYYYYINSCFGTIFTITSMVSARRIQTLRNFNHRITKINKNLQTTLGIPEHYGAAFRWNLAQLFVAFIKIVIIAIASGIFIVDAQYFSLIIFWISRFYQMIFISTLVCTYCGLIRYTGNRFQQLNAHILQLTFGDSETKPCLQSLNRSEFSPLSPIVYEIHGDLRLAKAADIRRKVYVLREVRSIHHELRIATEEINRVFGTQLVFVMGMSIYNIISLLFGLYVTLTSTTMFHSFRHDYLFYSLSWLSFFLIVVFYVVHCSSTVSDEAQKIGKLMYEVAQRSHETETQDEINAFSIQLLKNPLKLTANGLFVLDYKMICAMGGLVSTYLVILIQMYGVNN</sequence>
<feature type="transmembrane region" description="Helical" evidence="8">
    <location>
        <begin position="133"/>
        <end position="154"/>
    </location>
</feature>
<evidence type="ECO:0000256" key="2">
    <source>
        <dbReference type="ARBA" id="ARBA00022475"/>
    </source>
</evidence>
<keyword evidence="7 8" id="KW-0807">Transducer</keyword>
<dbReference type="Pfam" id="PF08395">
    <property type="entry name" value="7tm_7"/>
    <property type="match status" value="1"/>
</dbReference>